<dbReference type="InParanoid" id="Q240X0"/>
<evidence type="ECO:0000313" key="2">
    <source>
        <dbReference type="Proteomes" id="UP000009168"/>
    </source>
</evidence>
<dbReference type="KEGG" id="tet:TTHERM_00624130"/>
<reference evidence="2" key="1">
    <citation type="journal article" date="2006" name="PLoS Biol.">
        <title>Macronuclear genome sequence of the ciliate Tetrahymena thermophila, a model eukaryote.</title>
        <authorList>
            <person name="Eisen J.A."/>
            <person name="Coyne R.S."/>
            <person name="Wu M."/>
            <person name="Wu D."/>
            <person name="Thiagarajan M."/>
            <person name="Wortman J.R."/>
            <person name="Badger J.H."/>
            <person name="Ren Q."/>
            <person name="Amedeo P."/>
            <person name="Jones K.M."/>
            <person name="Tallon L.J."/>
            <person name="Delcher A.L."/>
            <person name="Salzberg S.L."/>
            <person name="Silva J.C."/>
            <person name="Haas B.J."/>
            <person name="Majoros W.H."/>
            <person name="Farzad M."/>
            <person name="Carlton J.M."/>
            <person name="Smith R.K. Jr."/>
            <person name="Garg J."/>
            <person name="Pearlman R.E."/>
            <person name="Karrer K.M."/>
            <person name="Sun L."/>
            <person name="Manning G."/>
            <person name="Elde N.C."/>
            <person name="Turkewitz A.P."/>
            <person name="Asai D.J."/>
            <person name="Wilkes D.E."/>
            <person name="Wang Y."/>
            <person name="Cai H."/>
            <person name="Collins K."/>
            <person name="Stewart B.A."/>
            <person name="Lee S.R."/>
            <person name="Wilamowska K."/>
            <person name="Weinberg Z."/>
            <person name="Ruzzo W.L."/>
            <person name="Wloga D."/>
            <person name="Gaertig J."/>
            <person name="Frankel J."/>
            <person name="Tsao C.-C."/>
            <person name="Gorovsky M.A."/>
            <person name="Keeling P.J."/>
            <person name="Waller R.F."/>
            <person name="Patron N.J."/>
            <person name="Cherry J.M."/>
            <person name="Stover N.A."/>
            <person name="Krieger C.J."/>
            <person name="del Toro C."/>
            <person name="Ryder H.F."/>
            <person name="Williamson S.C."/>
            <person name="Barbeau R.A."/>
            <person name="Hamilton E.P."/>
            <person name="Orias E."/>
        </authorList>
    </citation>
    <scope>NUCLEOTIDE SEQUENCE [LARGE SCALE GENOMIC DNA]</scope>
    <source>
        <strain evidence="2">SB210</strain>
    </source>
</reference>
<dbReference type="InterPro" id="IPR032675">
    <property type="entry name" value="LRR_dom_sf"/>
</dbReference>
<name>Q240X0_TETTS</name>
<dbReference type="Gene3D" id="3.80.10.10">
    <property type="entry name" value="Ribonuclease Inhibitor"/>
    <property type="match status" value="1"/>
</dbReference>
<dbReference type="HOGENOM" id="CLU_458953_0_0_1"/>
<evidence type="ECO:0000313" key="1">
    <source>
        <dbReference type="EMBL" id="EAS02294.2"/>
    </source>
</evidence>
<keyword evidence="2" id="KW-1185">Reference proteome</keyword>
<dbReference type="GeneID" id="7822938"/>
<sequence>MEIMETASVKPSFNCSITCKYHQEETFLCICMEKICQKRYELCCIKCQEERHVNHSLLSLSKFFEVYNNEREKYFHGLDNQIQKLIESYENIDKDFNRAINNISQARDLLKNSIQSFKAEFRLFEDEIEAVEGVLSNIKRNNFSYDDTQQFLDQYIEKSSFYCSFKDINKSYQFQLHAKQFLAYFNEQSINTNKIFGDQLRQEGMIMNLKSLNGSAELLKNQARILLTSKQDFSFLNKQIQEGSYVDESDKIEIKELASKQWNEVQHIIDTASSEFLQAMPQIDLTIDLSVKAHQKEQVISLLKNNKKLKSFRINLKHFQPFEDGSLTEVLNEYQQKLENFEILQESGSYQEQYTRKMLETLKLTSLRKLKLDITFLKPQMHKELLKLISENHWLEDINLNLSMHDINRQKIKDYLTAISHNQILKKLKLNFSCINNPPYISQDTLEQINDFFANNKEIQMFIIGQNIECEYYKEIHNILQVHQNPNLKILDIDAKPAHKGLSFLNLNNQLQELQKCKTILENNPNLISLKLHNFDQKLINFFEVKKKALKVITYLQFRMRNYRKEIVKETFSFLEEPIFLSLREKKTPVKNRALNMF</sequence>
<protein>
    <submittedName>
        <fullName evidence="1">Uncharacterized protein</fullName>
    </submittedName>
</protein>
<dbReference type="SUPFAM" id="SSF52047">
    <property type="entry name" value="RNI-like"/>
    <property type="match status" value="2"/>
</dbReference>
<dbReference type="EMBL" id="GG662540">
    <property type="protein sequence ID" value="EAS02294.2"/>
    <property type="molecule type" value="Genomic_DNA"/>
</dbReference>
<dbReference type="RefSeq" id="XP_001022539.2">
    <property type="nucleotide sequence ID" value="XM_001022539.3"/>
</dbReference>
<proteinExistence type="predicted"/>
<accession>Q240X0</accession>
<gene>
    <name evidence="1" type="ORF">TTHERM_00624130</name>
</gene>
<dbReference type="Proteomes" id="UP000009168">
    <property type="component" value="Unassembled WGS sequence"/>
</dbReference>
<dbReference type="AlphaFoldDB" id="Q240X0"/>
<organism evidence="1 2">
    <name type="scientific">Tetrahymena thermophila (strain SB210)</name>
    <dbReference type="NCBI Taxonomy" id="312017"/>
    <lineage>
        <taxon>Eukaryota</taxon>
        <taxon>Sar</taxon>
        <taxon>Alveolata</taxon>
        <taxon>Ciliophora</taxon>
        <taxon>Intramacronucleata</taxon>
        <taxon>Oligohymenophorea</taxon>
        <taxon>Hymenostomatida</taxon>
        <taxon>Tetrahymenina</taxon>
        <taxon>Tetrahymenidae</taxon>
        <taxon>Tetrahymena</taxon>
    </lineage>
</organism>